<evidence type="ECO:0000259" key="5">
    <source>
        <dbReference type="SMART" id="SM00534"/>
    </source>
</evidence>
<keyword evidence="4" id="KW-0472">Membrane</keyword>
<dbReference type="PANTHER" id="PTHR11361:SF34">
    <property type="entry name" value="DNA MISMATCH REPAIR PROTEIN MSH1, MITOCHONDRIAL"/>
    <property type="match status" value="1"/>
</dbReference>
<dbReference type="RefSeq" id="WP_069293015.1">
    <property type="nucleotide sequence ID" value="NZ_CP140110.1"/>
</dbReference>
<accession>A0A1E3G2U0</accession>
<dbReference type="EMBL" id="LWAF01000005">
    <property type="protein sequence ID" value="ODN30547.1"/>
    <property type="molecule type" value="Genomic_DNA"/>
</dbReference>
<dbReference type="GO" id="GO:0006298">
    <property type="term" value="P:mismatch repair"/>
    <property type="evidence" value="ECO:0007669"/>
    <property type="project" value="InterPro"/>
</dbReference>
<dbReference type="InterPro" id="IPR027417">
    <property type="entry name" value="P-loop_NTPase"/>
</dbReference>
<organism evidence="6 7">
    <name type="scientific">Fervidobacterium thailandense</name>
    <dbReference type="NCBI Taxonomy" id="1008305"/>
    <lineage>
        <taxon>Bacteria</taxon>
        <taxon>Thermotogati</taxon>
        <taxon>Thermotogota</taxon>
        <taxon>Thermotogae</taxon>
        <taxon>Thermotogales</taxon>
        <taxon>Fervidobacteriaceae</taxon>
        <taxon>Fervidobacterium</taxon>
    </lineage>
</organism>
<comment type="caution">
    <text evidence="6">The sequence shown here is derived from an EMBL/GenBank/DDBJ whole genome shotgun (WGS) entry which is preliminary data.</text>
</comment>
<name>A0A1E3G2U0_9BACT</name>
<dbReference type="OrthoDB" id="9808166at2"/>
<dbReference type="GO" id="GO:0005829">
    <property type="term" value="C:cytosol"/>
    <property type="evidence" value="ECO:0007669"/>
    <property type="project" value="TreeGrafter"/>
</dbReference>
<dbReference type="InterPro" id="IPR000432">
    <property type="entry name" value="DNA_mismatch_repair_MutS_C"/>
</dbReference>
<evidence type="ECO:0000313" key="7">
    <source>
        <dbReference type="Proteomes" id="UP000094570"/>
    </source>
</evidence>
<keyword evidence="7" id="KW-1185">Reference proteome</keyword>
<evidence type="ECO:0000256" key="3">
    <source>
        <dbReference type="ARBA" id="ARBA00023125"/>
    </source>
</evidence>
<dbReference type="SMART" id="SM00534">
    <property type="entry name" value="MUTSac"/>
    <property type="match status" value="1"/>
</dbReference>
<evidence type="ECO:0000256" key="2">
    <source>
        <dbReference type="ARBA" id="ARBA00022840"/>
    </source>
</evidence>
<keyword evidence="1" id="KW-0547">Nucleotide-binding</keyword>
<evidence type="ECO:0000256" key="1">
    <source>
        <dbReference type="ARBA" id="ARBA00022741"/>
    </source>
</evidence>
<keyword evidence="2" id="KW-0067">ATP-binding</keyword>
<evidence type="ECO:0000313" key="6">
    <source>
        <dbReference type="EMBL" id="ODN30547.1"/>
    </source>
</evidence>
<dbReference type="SUPFAM" id="SSF52540">
    <property type="entry name" value="P-loop containing nucleoside triphosphate hydrolases"/>
    <property type="match status" value="1"/>
</dbReference>
<proteinExistence type="predicted"/>
<keyword evidence="4" id="KW-1133">Transmembrane helix</keyword>
<dbReference type="PANTHER" id="PTHR11361">
    <property type="entry name" value="DNA MISMATCH REPAIR PROTEIN MUTS FAMILY MEMBER"/>
    <property type="match status" value="1"/>
</dbReference>
<keyword evidence="4" id="KW-0812">Transmembrane</keyword>
<dbReference type="STRING" id="1008305.A4H02_04680"/>
<gene>
    <name evidence="6" type="ORF">A4H02_04680</name>
</gene>
<dbReference type="AlphaFoldDB" id="A0A1E3G2U0"/>
<dbReference type="Pfam" id="PF00488">
    <property type="entry name" value="MutS_V"/>
    <property type="match status" value="1"/>
</dbReference>
<dbReference type="InterPro" id="IPR045076">
    <property type="entry name" value="MutS"/>
</dbReference>
<keyword evidence="3" id="KW-0238">DNA-binding</keyword>
<feature type="domain" description="DNA mismatch repair proteins mutS family" evidence="5">
    <location>
        <begin position="322"/>
        <end position="493"/>
    </location>
</feature>
<dbReference type="Gene3D" id="3.40.50.300">
    <property type="entry name" value="P-loop containing nucleotide triphosphate hydrolases"/>
    <property type="match status" value="1"/>
</dbReference>
<dbReference type="GO" id="GO:0140664">
    <property type="term" value="F:ATP-dependent DNA damage sensor activity"/>
    <property type="evidence" value="ECO:0007669"/>
    <property type="project" value="InterPro"/>
</dbReference>
<dbReference type="GO" id="GO:0005524">
    <property type="term" value="F:ATP binding"/>
    <property type="evidence" value="ECO:0007669"/>
    <property type="project" value="UniProtKB-KW"/>
</dbReference>
<feature type="transmembrane region" description="Helical" evidence="4">
    <location>
        <begin position="344"/>
        <end position="369"/>
    </location>
</feature>
<protein>
    <recommendedName>
        <fullName evidence="5">DNA mismatch repair proteins mutS family domain-containing protein</fullName>
    </recommendedName>
</protein>
<sequence length="494" mass="56303">MKVQLLNVESVDQGQKFIHCSNWLDLVTDLGLEPIIDVMSDGDHYFRTVVTEVLSTPLIDPQAIIYRQQALKDALKNRDVVRRLYEIPIKIRELKRKNWLGILGVKTPSNVLHGARNYLEILVDGLTELRNLADTHAASFESTAFKNFFKMIKNELNDHYLTSLRNHLENLKFTGGVRVISYLGPGCEGTGYTLATPNKVGGLKKLLKRPKSYTIKLNPRDDAGLNFLEELRNISLQTVAQATACAAEFIEKFFMKLQYETAFYLACINLADKMKELGLPLTFPEPLQADSDHFEFENLYNLSLALISNTSVVPNTLRGIGKRLFVIMGANKGGKTVFLRSVGIAFLMMQAGMFVPASYFTAPVCYGVFTHFRREEDRKLQAGKFEEELVRMRTVLDDMSPHSLLLMNESFSSTNEYEASEIAYQIVTALMENNVTVFYVTHMYDFASRFKNSTEVLFLEAERRENGERTFKIIESHPTFTSYAVELYKRIFES</sequence>
<evidence type="ECO:0000256" key="4">
    <source>
        <dbReference type="SAM" id="Phobius"/>
    </source>
</evidence>
<dbReference type="Proteomes" id="UP000094570">
    <property type="component" value="Unassembled WGS sequence"/>
</dbReference>
<dbReference type="GO" id="GO:0030983">
    <property type="term" value="F:mismatched DNA binding"/>
    <property type="evidence" value="ECO:0007669"/>
    <property type="project" value="InterPro"/>
</dbReference>
<reference evidence="7" key="1">
    <citation type="submission" date="2016-04" db="EMBL/GenBank/DDBJ databases">
        <title>The genome sequence project of a novel Fervidobacterium isolate from a hot spring in Thailand.</title>
        <authorList>
            <person name="Gonzalez J.M."/>
            <person name="Cuecas A."/>
            <person name="Kanoksilapatham W."/>
        </authorList>
    </citation>
    <scope>NUCLEOTIDE SEQUENCE [LARGE SCALE GENOMIC DNA]</scope>
    <source>
        <strain evidence="7">FC2004</strain>
    </source>
</reference>